<dbReference type="PANTHER" id="PTHR47958">
    <property type="entry name" value="ATP-DEPENDENT RNA HELICASE DBP3"/>
    <property type="match status" value="1"/>
</dbReference>
<evidence type="ECO:0000256" key="2">
    <source>
        <dbReference type="ARBA" id="ARBA00022806"/>
    </source>
</evidence>
<dbReference type="AlphaFoldDB" id="G0QWG3"/>
<keyword evidence="1" id="KW-0378">Hydrolase</keyword>
<gene>
    <name evidence="5" type="ORF">IMG5_131900</name>
</gene>
<evidence type="ECO:0000259" key="4">
    <source>
        <dbReference type="PROSITE" id="PS51194"/>
    </source>
</evidence>
<dbReference type="Gene3D" id="3.40.50.300">
    <property type="entry name" value="P-loop containing nucleotide triphosphate hydrolases"/>
    <property type="match status" value="2"/>
</dbReference>
<dbReference type="GO" id="GO:0016787">
    <property type="term" value="F:hydrolase activity"/>
    <property type="evidence" value="ECO:0007669"/>
    <property type="project" value="UniProtKB-KW"/>
</dbReference>
<dbReference type="SUPFAM" id="SSF52540">
    <property type="entry name" value="P-loop containing nucleoside triphosphate hydrolases"/>
    <property type="match status" value="1"/>
</dbReference>
<evidence type="ECO:0000313" key="5">
    <source>
        <dbReference type="EMBL" id="EGR30446.1"/>
    </source>
</evidence>
<evidence type="ECO:0000259" key="3">
    <source>
        <dbReference type="PROSITE" id="PS51192"/>
    </source>
</evidence>
<proteinExistence type="predicted"/>
<sequence>MFDLGFEPQSTKILGTTRPDKQTALFSATFPKNVENLAKKLMQHRPVEISVGARGQACTNITQIIEIREEQTRLYRLLELLGVFLDKGQVIIFVDKQIEADQLYTNLLKYSYYPTVLHAGMDPDDRASNLIDFKKGLYKILIATSVSSRGIDVKNVVLVINYKCPNHIEDYIHRIGRTGRAGNKGTAVTFIGQDDEQYSLDLVKALKRSDQQVPDQLQEMANNYKKKLKSGEARVYSNQNMQGHGYSFNEQEKANAEKAKFEQQKFINFQLGINEEIEDFSDDKIIKKIQPKTEEEKEKLERKNMMSLQQKLAQIKDKEEYRDLYEQILSESKKAADKALQAGQSSQKIQEAAEEAIRKALEKYRPATKSIDLGKMEIVKMLQDFEKQNEETIGQIVAELEINDYPEYARKQVLKKDFLERIYMLTNCNVVQRGVLVETGKNQWRDFKNCI</sequence>
<dbReference type="InterPro" id="IPR027417">
    <property type="entry name" value="P-loop_NTPase"/>
</dbReference>
<dbReference type="Pfam" id="PF00271">
    <property type="entry name" value="Helicase_C"/>
    <property type="match status" value="1"/>
</dbReference>
<dbReference type="STRING" id="857967.G0QWG3"/>
<dbReference type="RefSeq" id="XP_004032033.1">
    <property type="nucleotide sequence ID" value="XM_004031985.1"/>
</dbReference>
<organism evidence="5 6">
    <name type="scientific">Ichthyophthirius multifiliis</name>
    <name type="common">White spot disease agent</name>
    <name type="synonym">Ich</name>
    <dbReference type="NCBI Taxonomy" id="5932"/>
    <lineage>
        <taxon>Eukaryota</taxon>
        <taxon>Sar</taxon>
        <taxon>Alveolata</taxon>
        <taxon>Ciliophora</taxon>
        <taxon>Intramacronucleata</taxon>
        <taxon>Oligohymenophorea</taxon>
        <taxon>Hymenostomatida</taxon>
        <taxon>Ophryoglenina</taxon>
        <taxon>Ichthyophthirius</taxon>
    </lineage>
</organism>
<dbReference type="InterPro" id="IPR014001">
    <property type="entry name" value="Helicase_ATP-bd"/>
</dbReference>
<keyword evidence="2" id="KW-0067">ATP-binding</keyword>
<dbReference type="GO" id="GO:0004386">
    <property type="term" value="F:helicase activity"/>
    <property type="evidence" value="ECO:0007669"/>
    <property type="project" value="UniProtKB-KW"/>
</dbReference>
<dbReference type="PROSITE" id="PS51192">
    <property type="entry name" value="HELICASE_ATP_BIND_1"/>
    <property type="match status" value="1"/>
</dbReference>
<evidence type="ECO:0000313" key="6">
    <source>
        <dbReference type="Proteomes" id="UP000008983"/>
    </source>
</evidence>
<dbReference type="EMBL" id="GL983993">
    <property type="protein sequence ID" value="EGR30446.1"/>
    <property type="molecule type" value="Genomic_DNA"/>
</dbReference>
<keyword evidence="6" id="KW-1185">Reference proteome</keyword>
<dbReference type="SMART" id="SM00490">
    <property type="entry name" value="HELICc"/>
    <property type="match status" value="1"/>
</dbReference>
<name>G0QWG3_ICHMU</name>
<feature type="domain" description="Helicase C-terminal" evidence="4">
    <location>
        <begin position="77"/>
        <end position="221"/>
    </location>
</feature>
<accession>G0QWG3</accession>
<dbReference type="PROSITE" id="PS51194">
    <property type="entry name" value="HELICASE_CTER"/>
    <property type="match status" value="1"/>
</dbReference>
<evidence type="ECO:0008006" key="7">
    <source>
        <dbReference type="Google" id="ProtNLM"/>
    </source>
</evidence>
<dbReference type="eggNOG" id="KOG0334">
    <property type="taxonomic scope" value="Eukaryota"/>
</dbReference>
<dbReference type="Proteomes" id="UP000008983">
    <property type="component" value="Unassembled WGS sequence"/>
</dbReference>
<evidence type="ECO:0000256" key="1">
    <source>
        <dbReference type="ARBA" id="ARBA00022801"/>
    </source>
</evidence>
<feature type="domain" description="Helicase ATP-binding" evidence="3">
    <location>
        <begin position="1"/>
        <end position="48"/>
    </location>
</feature>
<dbReference type="CDD" id="cd18787">
    <property type="entry name" value="SF2_C_DEAD"/>
    <property type="match status" value="1"/>
</dbReference>
<dbReference type="GeneID" id="14906558"/>
<protein>
    <recommendedName>
        <fullName evidence="7">P-loop containing nucleoside triphosphate hydrolase</fullName>
    </recommendedName>
</protein>
<dbReference type="InParanoid" id="G0QWG3"/>
<keyword evidence="2" id="KW-0347">Helicase</keyword>
<reference evidence="5 6" key="1">
    <citation type="submission" date="2011-07" db="EMBL/GenBank/DDBJ databases">
        <authorList>
            <person name="Coyne R."/>
            <person name="Brami D."/>
            <person name="Johnson J."/>
            <person name="Hostetler J."/>
            <person name="Hannick L."/>
            <person name="Clark T."/>
            <person name="Cassidy-Hanley D."/>
            <person name="Inman J."/>
        </authorList>
    </citation>
    <scope>NUCLEOTIDE SEQUENCE [LARGE SCALE GENOMIC DNA]</scope>
    <source>
        <strain evidence="5 6">G5</strain>
    </source>
</reference>
<dbReference type="OrthoDB" id="196131at2759"/>
<dbReference type="InterPro" id="IPR001650">
    <property type="entry name" value="Helicase_C-like"/>
</dbReference>
<keyword evidence="2" id="KW-0547">Nucleotide-binding</keyword>